<evidence type="ECO:0000256" key="1">
    <source>
        <dbReference type="ARBA" id="ARBA00022723"/>
    </source>
</evidence>
<feature type="binding site" evidence="3">
    <location>
        <position position="5"/>
    </location>
    <ligand>
        <name>Zn(2+)</name>
        <dbReference type="ChEBI" id="CHEBI:29105"/>
    </ligand>
</feature>
<evidence type="ECO:0000313" key="5">
    <source>
        <dbReference type="Proteomes" id="UP000308488"/>
    </source>
</evidence>
<sequence>MNVECPTCKKSVEWNENNPFRPFCSERCKLIDLGAWANEEYRVPAENVSPDDLDQGDDVSNH</sequence>
<protein>
    <recommendedName>
        <fullName evidence="3">DNA gyrase inhibitor YacG</fullName>
    </recommendedName>
</protein>
<dbReference type="Proteomes" id="UP000308488">
    <property type="component" value="Unassembled WGS sequence"/>
</dbReference>
<keyword evidence="2 3" id="KW-0862">Zinc</keyword>
<dbReference type="Gene3D" id="3.30.50.10">
    <property type="entry name" value="Erythroid Transcription Factor GATA-1, subunit A"/>
    <property type="match status" value="1"/>
</dbReference>
<keyword evidence="1 3" id="KW-0479">Metal-binding</keyword>
<organism evidence="4 5">
    <name type="scientific">Marinobacter panjinensis</name>
    <dbReference type="NCBI Taxonomy" id="2576384"/>
    <lineage>
        <taxon>Bacteria</taxon>
        <taxon>Pseudomonadati</taxon>
        <taxon>Pseudomonadota</taxon>
        <taxon>Gammaproteobacteria</taxon>
        <taxon>Pseudomonadales</taxon>
        <taxon>Marinobacteraceae</taxon>
        <taxon>Marinobacter</taxon>
    </lineage>
</organism>
<dbReference type="GO" id="GO:0006355">
    <property type="term" value="P:regulation of DNA-templated transcription"/>
    <property type="evidence" value="ECO:0007669"/>
    <property type="project" value="InterPro"/>
</dbReference>
<comment type="function">
    <text evidence="3">Inhibits all the catalytic activities of DNA gyrase by preventing its interaction with DNA. Acts by binding directly to the C-terminal domain of GyrB, which probably disrupts DNA binding by the gyrase.</text>
</comment>
<feature type="binding site" evidence="3">
    <location>
        <position position="28"/>
    </location>
    <ligand>
        <name>Zn(2+)</name>
        <dbReference type="ChEBI" id="CHEBI:29105"/>
    </ligand>
</feature>
<feature type="binding site" evidence="3">
    <location>
        <position position="8"/>
    </location>
    <ligand>
        <name>Zn(2+)</name>
        <dbReference type="ChEBI" id="CHEBI:29105"/>
    </ligand>
</feature>
<comment type="caution">
    <text evidence="4">The sequence shown here is derived from an EMBL/GenBank/DDBJ whole genome shotgun (WGS) entry which is preliminary data.</text>
</comment>
<dbReference type="SUPFAM" id="SSF57716">
    <property type="entry name" value="Glucocorticoid receptor-like (DNA-binding domain)"/>
    <property type="match status" value="1"/>
</dbReference>
<dbReference type="EMBL" id="SZYH01000001">
    <property type="protein sequence ID" value="TKV67676.1"/>
    <property type="molecule type" value="Genomic_DNA"/>
</dbReference>
<comment type="similarity">
    <text evidence="3">Belongs to the DNA gyrase inhibitor YacG family.</text>
</comment>
<dbReference type="PANTHER" id="PTHR36150">
    <property type="entry name" value="DNA GYRASE INHIBITOR YACG"/>
    <property type="match status" value="1"/>
</dbReference>
<dbReference type="OrthoDB" id="9809663at2"/>
<name>A0A4U6R5T9_9GAMM</name>
<dbReference type="HAMAP" id="MF_00649">
    <property type="entry name" value="DNA_gyrase_inhibitor_YacG"/>
    <property type="match status" value="1"/>
</dbReference>
<dbReference type="InterPro" id="IPR005584">
    <property type="entry name" value="DNA_gyrase_inhibitor_YacG"/>
</dbReference>
<gene>
    <name evidence="3 4" type="primary">yacG</name>
    <name evidence="4" type="ORF">FDP08_06030</name>
</gene>
<feature type="binding site" evidence="3">
    <location>
        <position position="24"/>
    </location>
    <ligand>
        <name>Zn(2+)</name>
        <dbReference type="ChEBI" id="CHEBI:29105"/>
    </ligand>
</feature>
<dbReference type="AlphaFoldDB" id="A0A4U6R5T9"/>
<reference evidence="4 5" key="1">
    <citation type="submission" date="2019-05" db="EMBL/GenBank/DDBJ databases">
        <title>Marinobacter panjinensis sp. nov., a moderately halophilic bacterium isolated from sea tidal flat environment.</title>
        <authorList>
            <person name="Yang W."/>
            <person name="An M."/>
            <person name="He W."/>
            <person name="Luo X."/>
            <person name="Zhu L."/>
            <person name="Chen G."/>
            <person name="Zhang Y."/>
            <person name="Wang Y."/>
        </authorList>
    </citation>
    <scope>NUCLEOTIDE SEQUENCE [LARGE SCALE GENOMIC DNA]</scope>
    <source>
        <strain evidence="4 5">PJ-16</strain>
    </source>
</reference>
<dbReference type="GO" id="GO:0008657">
    <property type="term" value="F:DNA topoisomerase type II (double strand cut, ATP-hydrolyzing) inhibitor activity"/>
    <property type="evidence" value="ECO:0007669"/>
    <property type="project" value="UniProtKB-UniRule"/>
</dbReference>
<accession>A0A4U6R5T9</accession>
<evidence type="ECO:0000256" key="2">
    <source>
        <dbReference type="ARBA" id="ARBA00022833"/>
    </source>
</evidence>
<dbReference type="RefSeq" id="WP_137435090.1">
    <property type="nucleotide sequence ID" value="NZ_JANRHC010000001.1"/>
</dbReference>
<evidence type="ECO:0000256" key="3">
    <source>
        <dbReference type="HAMAP-Rule" id="MF_00649"/>
    </source>
</evidence>
<evidence type="ECO:0000313" key="4">
    <source>
        <dbReference type="EMBL" id="TKV67676.1"/>
    </source>
</evidence>
<dbReference type="NCBIfam" id="NF001638">
    <property type="entry name" value="PRK00418.1"/>
    <property type="match status" value="1"/>
</dbReference>
<dbReference type="PANTHER" id="PTHR36150:SF1">
    <property type="entry name" value="DNA GYRASE INHIBITOR YACG"/>
    <property type="match status" value="1"/>
</dbReference>
<comment type="cofactor">
    <cofactor evidence="3">
        <name>Zn(2+)</name>
        <dbReference type="ChEBI" id="CHEBI:29105"/>
    </cofactor>
    <text evidence="3">Binds 1 zinc ion.</text>
</comment>
<comment type="subunit">
    <text evidence="3">Interacts with GyrB.</text>
</comment>
<dbReference type="Pfam" id="PF03884">
    <property type="entry name" value="YacG"/>
    <property type="match status" value="1"/>
</dbReference>
<dbReference type="InterPro" id="IPR013088">
    <property type="entry name" value="Znf_NHR/GATA"/>
</dbReference>
<dbReference type="GO" id="GO:0008270">
    <property type="term" value="F:zinc ion binding"/>
    <property type="evidence" value="ECO:0007669"/>
    <property type="project" value="UniProtKB-UniRule"/>
</dbReference>
<keyword evidence="5" id="KW-1185">Reference proteome</keyword>
<proteinExistence type="inferred from homology"/>